<protein>
    <recommendedName>
        <fullName evidence="2">SRCR domain-containing protein</fullName>
    </recommendedName>
</protein>
<evidence type="ECO:0000256" key="1">
    <source>
        <dbReference type="SAM" id="MobiDB-lite"/>
    </source>
</evidence>
<dbReference type="KEGG" id="tsy:THSYN_01610"/>
<dbReference type="InterPro" id="IPR027417">
    <property type="entry name" value="P-loop_NTPase"/>
</dbReference>
<evidence type="ECO:0000259" key="2">
    <source>
        <dbReference type="PROSITE" id="PS50287"/>
    </source>
</evidence>
<dbReference type="GO" id="GO:0016020">
    <property type="term" value="C:membrane"/>
    <property type="evidence" value="ECO:0007669"/>
    <property type="project" value="InterPro"/>
</dbReference>
<dbReference type="EMBL" id="CP020370">
    <property type="protein sequence ID" value="AUB79782.1"/>
    <property type="molecule type" value="Genomic_DNA"/>
</dbReference>
<feature type="compositionally biased region" description="Basic and acidic residues" evidence="1">
    <location>
        <begin position="854"/>
        <end position="864"/>
    </location>
</feature>
<feature type="region of interest" description="Disordered" evidence="1">
    <location>
        <begin position="821"/>
        <end position="871"/>
    </location>
</feature>
<name>A0A2K8U2H5_9GAMM</name>
<dbReference type="SUPFAM" id="SSF52540">
    <property type="entry name" value="P-loop containing nucleoside triphosphate hydrolases"/>
    <property type="match status" value="1"/>
</dbReference>
<proteinExistence type="predicted"/>
<organism evidence="3 4">
    <name type="scientific">Candidatus Thiodictyon syntrophicum</name>
    <dbReference type="NCBI Taxonomy" id="1166950"/>
    <lineage>
        <taxon>Bacteria</taxon>
        <taxon>Pseudomonadati</taxon>
        <taxon>Pseudomonadota</taxon>
        <taxon>Gammaproteobacteria</taxon>
        <taxon>Chromatiales</taxon>
        <taxon>Chromatiaceae</taxon>
        <taxon>Thiodictyon</taxon>
    </lineage>
</organism>
<keyword evidence="4" id="KW-1185">Reference proteome</keyword>
<dbReference type="OrthoDB" id="7051144at2"/>
<dbReference type="AlphaFoldDB" id="A0A2K8U2H5"/>
<feature type="domain" description="SRCR" evidence="2">
    <location>
        <begin position="722"/>
        <end position="782"/>
    </location>
</feature>
<dbReference type="RefSeq" id="WP_100917599.1">
    <property type="nucleotide sequence ID" value="NZ_CP020370.1"/>
</dbReference>
<dbReference type="Proteomes" id="UP000232638">
    <property type="component" value="Chromosome"/>
</dbReference>
<accession>A0A2K8U2H5</accession>
<reference evidence="3 4" key="1">
    <citation type="submission" date="2017-03" db="EMBL/GenBank/DDBJ databases">
        <title>Complete genome sequence of Candidatus 'Thiodictyon syntrophicum' sp. nov. strain Cad16T, a photolithoautotroph purple sulfur bacterium isolated from an alpine meromictic lake.</title>
        <authorList>
            <person name="Luedin S.M."/>
            <person name="Pothier J.F."/>
            <person name="Danza F."/>
            <person name="Storelli N."/>
            <person name="Wittwer M."/>
            <person name="Tonolla M."/>
        </authorList>
    </citation>
    <scope>NUCLEOTIDE SEQUENCE [LARGE SCALE GENOMIC DNA]</scope>
    <source>
        <strain evidence="3 4">Cad16T</strain>
    </source>
</reference>
<evidence type="ECO:0000313" key="3">
    <source>
        <dbReference type="EMBL" id="AUB79782.1"/>
    </source>
</evidence>
<dbReference type="InterPro" id="IPR001190">
    <property type="entry name" value="SRCR"/>
</dbReference>
<dbReference type="PROSITE" id="PS50287">
    <property type="entry name" value="SRCR_2"/>
    <property type="match status" value="1"/>
</dbReference>
<evidence type="ECO:0000313" key="4">
    <source>
        <dbReference type="Proteomes" id="UP000232638"/>
    </source>
</evidence>
<gene>
    <name evidence="3" type="ORF">THSYN_01610</name>
</gene>
<sequence>MPLPGGDADKVGNRFELRWTVRQFIRLLTGQAQWIHLEPIGDEGDKIEFLLGRADGRIEAHQAKRQQSGKGHWTIAELAKIGVMDGLRKHAVDGDAAFVFVSTQAAKSLPELVHRALGANGDLTAFQAALTPDLSGEFSDLEWRLGNVSNAQALKALCNSDWKNQDEQGLADTVLALLGAYLTGDPETALDGLARFATDSVHRRLAPDEIWKELDRRGIRPSELGRDQSLAVRVRECASEFLESRPYGIGDLTVPRAEAERVARALLDPEAAAGSVFLEGPAGVGKSGVVAQVVQHMAEAGWPMLPIRLDLIDPTQRPAEIGRQLLGRDKSPVALLAGLAAGRDCLLVLDQLDAVSIVSGRNPQVFNAVAAMIREARAHPKLRVLLVCRTFDLENDPRLRELSRQDGPGTRRITVGPFDEAAVKDVLVHLGIDPSRLDTRQLDLLRLPLHLALLAGVIAGETGKGLTFATAKDLYDAYWLRKRTDLRPVLADPNAFETLLQRLCDVMNDRQALSVPRGLLPPGDADLERLVAANVLIRQGLRIAFFHEGFFDYVFARRFCELGEPLLHLLRSAGEQDLFRRSQVRQILVYRRDEDFDAYLSDLSDCLEADDVRFHIKKLAIGVVGLATDPRPEEWSILVEHLGDGKMRLAGTVREALWPSAAWLRFLRDRGVLPQWLNDPRTEVANFAFNWLGNLVEAEPDSVAELLEGEANRSPEQDERVLAIAARHEAAVHSGRIEALFHRLAAGPGRDWDSICSAYRAFIETHSYGDKRGAMVACRALGRWLGLIAGHPDRVESFSRDRGGSGAIPERSLETMGALGASRRIRPVRQPPPTGPVASFGSGDSPAHVIKRPARLETFSDRAPPHRRIGT</sequence>